<name>A0ACC3MZX5_9PEZI</name>
<evidence type="ECO:0000313" key="2">
    <source>
        <dbReference type="Proteomes" id="UP001281147"/>
    </source>
</evidence>
<dbReference type="Proteomes" id="UP001281147">
    <property type="component" value="Unassembled WGS sequence"/>
</dbReference>
<protein>
    <submittedName>
        <fullName evidence="1">Uncharacterized protein</fullName>
    </submittedName>
</protein>
<comment type="caution">
    <text evidence="1">The sequence shown here is derived from an EMBL/GenBank/DDBJ whole genome shotgun (WGS) entry which is preliminary data.</text>
</comment>
<sequence length="175" mass="19985">MYIEVEDAPKMDFSLTNKESTPKVNLGFGSDVNGTKWLEKWMDADENITVYGSAGKRPKVQNSTSANDVSSSSSSSPYYYLDEPRRRLPHLASDEVIDRIQGFIKRCWDCHPRCKRPSYHLPTRVIDVGVKDCIPKLYVTRGEVSPYLTLSYCWGRKHSMVLTTATLNEFQQQIP</sequence>
<proteinExistence type="predicted"/>
<reference evidence="1" key="1">
    <citation type="submission" date="2023-07" db="EMBL/GenBank/DDBJ databases">
        <title>Black Yeasts Isolated from many extreme environments.</title>
        <authorList>
            <person name="Coleine C."/>
            <person name="Stajich J.E."/>
            <person name="Selbmann L."/>
        </authorList>
    </citation>
    <scope>NUCLEOTIDE SEQUENCE</scope>
    <source>
        <strain evidence="1">CCFEE 5714</strain>
    </source>
</reference>
<dbReference type="EMBL" id="JAUTXU010000111">
    <property type="protein sequence ID" value="KAK3707325.1"/>
    <property type="molecule type" value="Genomic_DNA"/>
</dbReference>
<gene>
    <name evidence="1" type="ORF">LTR37_012169</name>
</gene>
<evidence type="ECO:0000313" key="1">
    <source>
        <dbReference type="EMBL" id="KAK3707325.1"/>
    </source>
</evidence>
<accession>A0ACC3MZX5</accession>
<organism evidence="1 2">
    <name type="scientific">Vermiconidia calcicola</name>
    <dbReference type="NCBI Taxonomy" id="1690605"/>
    <lineage>
        <taxon>Eukaryota</taxon>
        <taxon>Fungi</taxon>
        <taxon>Dikarya</taxon>
        <taxon>Ascomycota</taxon>
        <taxon>Pezizomycotina</taxon>
        <taxon>Dothideomycetes</taxon>
        <taxon>Dothideomycetidae</taxon>
        <taxon>Mycosphaerellales</taxon>
        <taxon>Extremaceae</taxon>
        <taxon>Vermiconidia</taxon>
    </lineage>
</organism>
<feature type="non-terminal residue" evidence="1">
    <location>
        <position position="175"/>
    </location>
</feature>
<keyword evidence="2" id="KW-1185">Reference proteome</keyword>